<feature type="transmembrane region" description="Helical" evidence="8">
    <location>
        <begin position="205"/>
        <end position="231"/>
    </location>
</feature>
<accession>A0A7H0SL61</accession>
<name>A0A7H0SL61_9CORY</name>
<feature type="transmembrane region" description="Helical" evidence="8">
    <location>
        <begin position="385"/>
        <end position="403"/>
    </location>
</feature>
<dbReference type="RefSeq" id="WP_187974741.1">
    <property type="nucleotide sequence ID" value="NZ_CP046884.1"/>
</dbReference>
<keyword evidence="10" id="KW-1185">Reference proteome</keyword>
<evidence type="ECO:0000313" key="10">
    <source>
        <dbReference type="Proteomes" id="UP000516320"/>
    </source>
</evidence>
<dbReference type="AlphaFoldDB" id="A0A7H0SL61"/>
<evidence type="ECO:0000256" key="7">
    <source>
        <dbReference type="ARBA" id="ARBA00024033"/>
    </source>
</evidence>
<dbReference type="EMBL" id="CP046884">
    <property type="protein sequence ID" value="QNQ89286.1"/>
    <property type="molecule type" value="Genomic_DNA"/>
</dbReference>
<evidence type="ECO:0000256" key="1">
    <source>
        <dbReference type="ARBA" id="ARBA00004651"/>
    </source>
</evidence>
<keyword evidence="4 8" id="KW-0812">Transmembrane</keyword>
<feature type="transmembrane region" description="Helical" evidence="8">
    <location>
        <begin position="32"/>
        <end position="49"/>
    </location>
</feature>
<evidence type="ECO:0000256" key="4">
    <source>
        <dbReference type="ARBA" id="ARBA00022692"/>
    </source>
</evidence>
<protein>
    <submittedName>
        <fullName evidence="9">DUF2029 domain-containing protein</fullName>
    </submittedName>
</protein>
<feature type="transmembrane region" description="Helical" evidence="8">
    <location>
        <begin position="180"/>
        <end position="199"/>
    </location>
</feature>
<keyword evidence="6 8" id="KW-0472">Membrane</keyword>
<evidence type="ECO:0000256" key="8">
    <source>
        <dbReference type="SAM" id="Phobius"/>
    </source>
</evidence>
<proteinExistence type="inferred from homology"/>
<feature type="transmembrane region" description="Helical" evidence="8">
    <location>
        <begin position="342"/>
        <end position="373"/>
    </location>
</feature>
<feature type="transmembrane region" description="Helical" evidence="8">
    <location>
        <begin position="238"/>
        <end position="258"/>
    </location>
</feature>
<keyword evidence="5 8" id="KW-1133">Transmembrane helix</keyword>
<evidence type="ECO:0000256" key="2">
    <source>
        <dbReference type="ARBA" id="ARBA00022475"/>
    </source>
</evidence>
<sequence length="447" mass="48498">MNVFPPVGHRRNSTADFAIPAAPSSPTPPLNAAIHLYGVLFGLVSALIMRGHQQPDDWSALWIAGLITKQGNTSELYRIDPQDFARWTGPVWEETVRHAEASAFPHPFVHIPFLAEVMSWLTHLMSFTTSVFLLTAISGWAIIVLLASAWNLWTQHPIPWIILALATIIMWVSEPFHSSLYLGQTSPLIFAGVAYALAAVRHKPIIAGIVLGLVSAIKLTPVLLIALALGFKSSRRMGVVALLSGMGMVIASLITPGLHTLQDWVTTLRLIGDSVQVTPVNGSLTSLLSSPLASGSQAIVPVIHHPPLLAIWLPRLLAAVLFALVLWAAYRQPHYRWPLLSVGLFSIATTCSSILWSHYLLVAVLPLCGILTFPEPESSNSSGQFSFLRAAKLIALALIPLLLPPLADTTSEMYFPWGNLIPMVGLITLLSLLFSALKLPPSPPTSR</sequence>
<reference evidence="9 10" key="1">
    <citation type="submission" date="2019-12" db="EMBL/GenBank/DDBJ databases">
        <title>Corynebacterium sp. nov., isolated from feces of the Anser Albifrons in China.</title>
        <authorList>
            <person name="Liu Q."/>
        </authorList>
    </citation>
    <scope>NUCLEOTIDE SEQUENCE [LARGE SCALE GENOMIC DNA]</scope>
    <source>
        <strain evidence="9 10">4H37-19</strain>
    </source>
</reference>
<dbReference type="GO" id="GO:0016758">
    <property type="term" value="F:hexosyltransferase activity"/>
    <property type="evidence" value="ECO:0007669"/>
    <property type="project" value="InterPro"/>
</dbReference>
<comment type="similarity">
    <text evidence="7">Belongs to the glycosyltransferase 87 family.</text>
</comment>
<evidence type="ECO:0000313" key="9">
    <source>
        <dbReference type="EMBL" id="QNQ89286.1"/>
    </source>
</evidence>
<feature type="transmembrane region" description="Helical" evidence="8">
    <location>
        <begin position="131"/>
        <end position="150"/>
    </location>
</feature>
<feature type="transmembrane region" description="Helical" evidence="8">
    <location>
        <begin position="415"/>
        <end position="437"/>
    </location>
</feature>
<keyword evidence="2" id="KW-1003">Cell membrane</keyword>
<organism evidence="9 10">
    <name type="scientific">Corynebacterium poyangense</name>
    <dbReference type="NCBI Taxonomy" id="2684405"/>
    <lineage>
        <taxon>Bacteria</taxon>
        <taxon>Bacillati</taxon>
        <taxon>Actinomycetota</taxon>
        <taxon>Actinomycetes</taxon>
        <taxon>Mycobacteriales</taxon>
        <taxon>Corynebacteriaceae</taxon>
        <taxon>Corynebacterium</taxon>
    </lineage>
</organism>
<evidence type="ECO:0000256" key="3">
    <source>
        <dbReference type="ARBA" id="ARBA00022679"/>
    </source>
</evidence>
<keyword evidence="3" id="KW-0808">Transferase</keyword>
<dbReference type="GO" id="GO:0005886">
    <property type="term" value="C:plasma membrane"/>
    <property type="evidence" value="ECO:0007669"/>
    <property type="project" value="UniProtKB-SubCell"/>
</dbReference>
<feature type="transmembrane region" description="Helical" evidence="8">
    <location>
        <begin position="156"/>
        <end position="173"/>
    </location>
</feature>
<gene>
    <name evidence="9" type="ORF">GP475_00545</name>
</gene>
<evidence type="ECO:0000256" key="6">
    <source>
        <dbReference type="ARBA" id="ARBA00023136"/>
    </source>
</evidence>
<dbReference type="KEGG" id="cpoy:GP475_00545"/>
<dbReference type="InterPro" id="IPR018584">
    <property type="entry name" value="GT87"/>
</dbReference>
<comment type="subcellular location">
    <subcellularLocation>
        <location evidence="1">Cell membrane</location>
        <topology evidence="1">Multi-pass membrane protein</topology>
    </subcellularLocation>
</comment>
<feature type="transmembrane region" description="Helical" evidence="8">
    <location>
        <begin position="309"/>
        <end position="330"/>
    </location>
</feature>
<dbReference type="Pfam" id="PF09594">
    <property type="entry name" value="GT87"/>
    <property type="match status" value="1"/>
</dbReference>
<evidence type="ECO:0000256" key="5">
    <source>
        <dbReference type="ARBA" id="ARBA00022989"/>
    </source>
</evidence>
<dbReference type="Proteomes" id="UP000516320">
    <property type="component" value="Chromosome"/>
</dbReference>